<dbReference type="PANTHER" id="PTHR34413">
    <property type="entry name" value="PROPHAGE TAIL FIBER ASSEMBLY PROTEIN HOMOLOG TFAE-RELATED-RELATED"/>
    <property type="match status" value="1"/>
</dbReference>
<dbReference type="InterPro" id="IPR003458">
    <property type="entry name" value="Phage_T4_Gp38_tail_assem"/>
</dbReference>
<accession>A0AA96RRT9</accession>
<reference evidence="1" key="1">
    <citation type="submission" date="2023-09" db="EMBL/GenBank/DDBJ databases">
        <title>Coexistence of blaNDM-1 and blaKPC-2 in Enterobacter chuandaensis.</title>
        <authorList>
            <person name="Chen R."/>
        </authorList>
    </citation>
    <scope>NUCLEOTIDE SEQUENCE</scope>
    <source>
        <strain evidence="1">FAHZZU5885</strain>
    </source>
</reference>
<organism evidence="1">
    <name type="scientific">Enterobacter chuandaensis</name>
    <dbReference type="NCBI Taxonomy" id="2497875"/>
    <lineage>
        <taxon>Bacteria</taxon>
        <taxon>Pseudomonadati</taxon>
        <taxon>Pseudomonadota</taxon>
        <taxon>Gammaproteobacteria</taxon>
        <taxon>Enterobacterales</taxon>
        <taxon>Enterobacteriaceae</taxon>
        <taxon>Enterobacter</taxon>
        <taxon>Enterobacter cloacae complex</taxon>
    </lineage>
</organism>
<dbReference type="EMBL" id="CP135253">
    <property type="protein sequence ID" value="WNS38330.1"/>
    <property type="molecule type" value="Genomic_DNA"/>
</dbReference>
<gene>
    <name evidence="1" type="ORF">RQP59_01775</name>
</gene>
<evidence type="ECO:0000313" key="1">
    <source>
        <dbReference type="EMBL" id="WNS38330.1"/>
    </source>
</evidence>
<protein>
    <submittedName>
        <fullName evidence="1">Tail fiber assembly protein</fullName>
    </submittedName>
</protein>
<dbReference type="RefSeq" id="WP_322921378.1">
    <property type="nucleotide sequence ID" value="NZ_CP097173.1"/>
</dbReference>
<dbReference type="InterPro" id="IPR051220">
    <property type="entry name" value="TFA_Chaperone"/>
</dbReference>
<dbReference type="GeneID" id="93243777"/>
<dbReference type="AlphaFoldDB" id="A0AA96RRT9"/>
<dbReference type="PANTHER" id="PTHR34413:SF2">
    <property type="entry name" value="PROPHAGE TAIL FIBER ASSEMBLY PROTEIN HOMOLOG TFAE-RELATED"/>
    <property type="match status" value="1"/>
</dbReference>
<sequence length="204" mass="23425">MTMQSGVFKKYDPLEKWGRYTSAKVAKLSQEELELYYIAKSPSMNIVFLKDENDNDWYQWLKKLSKETLKVSFNPDSKEIVHFSYDASAIFPLNQIVVEIAPDNVPKELTDAGYMALGGKFNFDNGQIIAAQVDHVDQAQRKKKELLTQAESFIATLQDAVDMNIATNEETTLLLEWRKYRIFLNRIEISNAPDIHWPTIPGSI</sequence>
<name>A0AA96RRT9_9ENTR</name>
<dbReference type="KEGG" id="echu:RQP59_01775"/>
<dbReference type="Pfam" id="PF02413">
    <property type="entry name" value="Caudo_TAP"/>
    <property type="match status" value="1"/>
</dbReference>
<proteinExistence type="predicted"/>